<dbReference type="SFLD" id="SFLDS00019">
    <property type="entry name" value="Glutathione_Transferase_(cytos"/>
    <property type="match status" value="1"/>
</dbReference>
<dbReference type="AlphaFoldDB" id="A0A1B0FIN2"/>
<protein>
    <submittedName>
        <fullName evidence="5">Uncharacterized protein</fullName>
    </submittedName>
</protein>
<dbReference type="Gene3D" id="3.40.30.10">
    <property type="entry name" value="Glutaredoxin"/>
    <property type="match status" value="1"/>
</dbReference>
<keyword evidence="6" id="KW-1185">Reference proteome</keyword>
<organism evidence="5 6">
    <name type="scientific">Glossina morsitans morsitans</name>
    <name type="common">Savannah tsetse fly</name>
    <dbReference type="NCBI Taxonomy" id="37546"/>
    <lineage>
        <taxon>Eukaryota</taxon>
        <taxon>Metazoa</taxon>
        <taxon>Ecdysozoa</taxon>
        <taxon>Arthropoda</taxon>
        <taxon>Hexapoda</taxon>
        <taxon>Insecta</taxon>
        <taxon>Pterygota</taxon>
        <taxon>Neoptera</taxon>
        <taxon>Endopterygota</taxon>
        <taxon>Diptera</taxon>
        <taxon>Brachycera</taxon>
        <taxon>Muscomorpha</taxon>
        <taxon>Hippoboscoidea</taxon>
        <taxon>Glossinidae</taxon>
        <taxon>Glossina</taxon>
    </lineage>
</organism>
<dbReference type="VEuPathDB" id="VectorBase:GMOY003709"/>
<dbReference type="PANTHER" id="PTHR14663">
    <property type="entry name" value="METHYLTRANSFERASE NSUN7-RELATED"/>
    <property type="match status" value="1"/>
</dbReference>
<feature type="domain" description="Metaxin glutathione S-transferase" evidence="3">
    <location>
        <begin position="264"/>
        <end position="329"/>
    </location>
</feature>
<dbReference type="Pfam" id="PF17172">
    <property type="entry name" value="GST_N_4"/>
    <property type="match status" value="1"/>
</dbReference>
<dbReference type="InterPro" id="IPR026928">
    <property type="entry name" value="FAX/IsoI-like"/>
</dbReference>
<sequence>MSSEVANTIPAAENKQEETTPVDNAVVETSGEGKNESSPDTDAVNAQEKAEETNAASEDTKKETESAAAGSNNKSEPAPKCNVHKTNFEKDMIYLYQFSRTPLLPSLSPYCLKVETWLRLAGLKYENVDHKMRFRSKKGQLPFIELNGEEIADSAIIIKELSAKYNKDLDAGLTSEQRNVSYAMIAMLENHLIWIIFYWRAKYPDNVLKGYKVNLQHALGLRLPNSILNFFFKITFGRKWFQGTKKLKAHGIGVHSAEEIEEFGKNDLKVLSEMLDCKPFFFGDEPTTLDVVAFAVLSQLHFLSKDVPYTLRDFMAEKCLNLVGHVSRMKDRCFPDWDEICTKLDLNAHIQKQEPENKEGKDGEMEKSNEQDNEVDKTEKELEKDKVQQMKKKFLKRIRKKKKQNKELIPILRPSLDFEEIMKLKEKPIFDSSHVQSFSSTSSPSDYLLENNEKCSNLKGKCINRINVRWTLENICQAAQLLKKPPEDVAFVNEHEMRRVYSLIYDVFRYVAECIWKFRTKLAASISRMRIEYCALNLSDLLPIHLQNDKVAKAILNPLVTGWINPFIVKDKESAEQLLNDYGFKVAANGSTLTNTHFAWDTVCPLFISCVPEDRNEFTKSGLVIGNYFILQDRAFALGPAVMSRLLDYFDMSGDILQTHIDSPRSAAYLAALFYSVNRVNNYYVYGAGENLQQYRDYMNLLGINNIRLFGESFTSLSLDSNRFRTVVGIFANPPNSFSAISDPIDLICSRGGDLNMLEILTEATISDDGKHRVSLILHEQLSTLHLAMSRPQIQFLLYETHSAVSSENQDMVNYALKTMNANTLEKHKSAFLERRRLEAMEEVEAGNVPSAAIKSNSPRKRNPDCTLVSKESLLAEILAKVEAEAESVEIPDVDEFVCVDIPNMCKNRDNCLKSRLTGCFLSLLRRKNITKLNAKFLIRMAEKRGLFGKAESSKSVKPKFIKQQESNVEKQIIKVAPDHDAPKHSPNINNLVSDFLSPVSRFICALLHVPKELVVVFVVFVYL</sequence>
<evidence type="ECO:0000256" key="1">
    <source>
        <dbReference type="ARBA" id="ARBA00006475"/>
    </source>
</evidence>
<evidence type="ECO:0000313" key="5">
    <source>
        <dbReference type="EnsemblMetazoa" id="GMOY003709-PA"/>
    </source>
</evidence>
<dbReference type="SUPFAM" id="SSF52833">
    <property type="entry name" value="Thioredoxin-like"/>
    <property type="match status" value="1"/>
</dbReference>
<dbReference type="InterPro" id="IPR036249">
    <property type="entry name" value="Thioredoxin-like_sf"/>
</dbReference>
<comment type="similarity">
    <text evidence="1">Belongs to the FAX family.</text>
</comment>
<evidence type="ECO:0000313" key="6">
    <source>
        <dbReference type="Proteomes" id="UP000092444"/>
    </source>
</evidence>
<dbReference type="EMBL" id="CCAG010004439">
    <property type="status" value="NOT_ANNOTATED_CDS"/>
    <property type="molecule type" value="Genomic_DNA"/>
</dbReference>
<dbReference type="Proteomes" id="UP000092444">
    <property type="component" value="Unassembled WGS sequence"/>
</dbReference>
<dbReference type="SFLD" id="SFLDG01200">
    <property type="entry name" value="SUF1.1"/>
    <property type="match status" value="1"/>
</dbReference>
<dbReference type="InterPro" id="IPR042620">
    <property type="entry name" value="NSUN7"/>
</dbReference>
<evidence type="ECO:0000259" key="4">
    <source>
        <dbReference type="Pfam" id="PF17172"/>
    </source>
</evidence>
<dbReference type="InterPro" id="IPR029063">
    <property type="entry name" value="SAM-dependent_MTases_sf"/>
</dbReference>
<dbReference type="InterPro" id="IPR012336">
    <property type="entry name" value="Thioredoxin-like_fold"/>
</dbReference>
<dbReference type="InterPro" id="IPR033468">
    <property type="entry name" value="Metaxin_GST"/>
</dbReference>
<feature type="region of interest" description="Disordered" evidence="2">
    <location>
        <begin position="1"/>
        <end position="82"/>
    </location>
</feature>
<dbReference type="CDD" id="cd03193">
    <property type="entry name" value="GST_C_Metaxin"/>
    <property type="match status" value="1"/>
</dbReference>
<dbReference type="PANTHER" id="PTHR14663:SF2">
    <property type="entry name" value="METHYLTRANSFERASE NSUN7-RELATED"/>
    <property type="match status" value="1"/>
</dbReference>
<proteinExistence type="inferred from homology"/>
<dbReference type="PhylomeDB" id="A0A1B0FIN2"/>
<accession>A0A1B0FIN2</accession>
<dbReference type="Gene3D" id="3.40.50.150">
    <property type="entry name" value="Vaccinia Virus protein VP39"/>
    <property type="match status" value="1"/>
</dbReference>
<dbReference type="Gene3D" id="1.20.1050.10">
    <property type="match status" value="1"/>
</dbReference>
<feature type="compositionally biased region" description="Basic and acidic residues" evidence="2">
    <location>
        <begin position="48"/>
        <end position="65"/>
    </location>
</feature>
<name>A0A1B0FIN2_GLOMM</name>
<feature type="domain" description="Thioredoxin-like fold" evidence="4">
    <location>
        <begin position="109"/>
        <end position="206"/>
    </location>
</feature>
<dbReference type="InterPro" id="IPR036282">
    <property type="entry name" value="Glutathione-S-Trfase_C_sf"/>
</dbReference>
<reference evidence="5" key="1">
    <citation type="submission" date="2020-05" db="UniProtKB">
        <authorList>
            <consortium name="EnsemblMetazoa"/>
        </authorList>
    </citation>
    <scope>IDENTIFICATION</scope>
    <source>
        <strain evidence="5">Yale</strain>
    </source>
</reference>
<dbReference type="EnsemblMetazoa" id="GMOY003709-RA">
    <property type="protein sequence ID" value="GMOY003709-PA"/>
    <property type="gene ID" value="GMOY003709"/>
</dbReference>
<dbReference type="Pfam" id="PF17171">
    <property type="entry name" value="GST_C_6"/>
    <property type="match status" value="1"/>
</dbReference>
<evidence type="ECO:0000259" key="3">
    <source>
        <dbReference type="Pfam" id="PF17171"/>
    </source>
</evidence>
<dbReference type="CDD" id="cd03080">
    <property type="entry name" value="GST_N_Metaxin_like"/>
    <property type="match status" value="1"/>
</dbReference>
<feature type="region of interest" description="Disordered" evidence="2">
    <location>
        <begin position="352"/>
        <end position="383"/>
    </location>
</feature>
<dbReference type="STRING" id="37546.A0A1B0FIN2"/>
<dbReference type="SFLD" id="SFLDG01180">
    <property type="entry name" value="SUF1"/>
    <property type="match status" value="1"/>
</dbReference>
<evidence type="ECO:0000256" key="2">
    <source>
        <dbReference type="SAM" id="MobiDB-lite"/>
    </source>
</evidence>
<dbReference type="SUPFAM" id="SSF47616">
    <property type="entry name" value="GST C-terminal domain-like"/>
    <property type="match status" value="1"/>
</dbReference>
<dbReference type="InterPro" id="IPR040079">
    <property type="entry name" value="Glutathione_S-Trfase"/>
</dbReference>